<evidence type="ECO:0008006" key="5">
    <source>
        <dbReference type="Google" id="ProtNLM"/>
    </source>
</evidence>
<accession>A0A919UF76</accession>
<protein>
    <recommendedName>
        <fullName evidence="5">Lipoprotein</fullName>
    </recommendedName>
</protein>
<gene>
    <name evidence="3" type="ORF">Dsi01nite_078970</name>
</gene>
<name>A0A919UF76_9ACTN</name>
<dbReference type="EMBL" id="BONQ01000125">
    <property type="protein sequence ID" value="GIG49856.1"/>
    <property type="molecule type" value="Genomic_DNA"/>
</dbReference>
<evidence type="ECO:0000313" key="3">
    <source>
        <dbReference type="EMBL" id="GIG49856.1"/>
    </source>
</evidence>
<keyword evidence="4" id="KW-1185">Reference proteome</keyword>
<feature type="region of interest" description="Disordered" evidence="1">
    <location>
        <begin position="26"/>
        <end position="45"/>
    </location>
</feature>
<reference evidence="3" key="1">
    <citation type="submission" date="2021-01" db="EMBL/GenBank/DDBJ databases">
        <title>Whole genome shotgun sequence of Dactylosporangium siamense NBRC 106093.</title>
        <authorList>
            <person name="Komaki H."/>
            <person name="Tamura T."/>
        </authorList>
    </citation>
    <scope>NUCLEOTIDE SEQUENCE</scope>
    <source>
        <strain evidence="3">NBRC 106093</strain>
    </source>
</reference>
<dbReference type="PROSITE" id="PS51257">
    <property type="entry name" value="PROKAR_LIPOPROTEIN"/>
    <property type="match status" value="1"/>
</dbReference>
<dbReference type="AlphaFoldDB" id="A0A919UF76"/>
<comment type="caution">
    <text evidence="3">The sequence shown here is derived from an EMBL/GenBank/DDBJ whole genome shotgun (WGS) entry which is preliminary data.</text>
</comment>
<feature type="signal peptide" evidence="2">
    <location>
        <begin position="1"/>
        <end position="23"/>
    </location>
</feature>
<dbReference type="RefSeq" id="WP_203851511.1">
    <property type="nucleotide sequence ID" value="NZ_BAAAVW010000008.1"/>
</dbReference>
<sequence length="223" mass="23652">MRRLAVPGVIVSAAVLVGLAACAAKGPDQQAGGPQTPSPVPITANPSALPVGDTVPTGIVIGGKEMVLYFWGGSPDEPHLDHAWRDRRTGAVEVDQPCAGGYGFFADTMVTEPVRWLDVHQCVTPDGTLIEFGAVFAEPGRVTVQAAGRTVEAKYARWSANPSVTMFWEQRQGKPLPHNIPNGEGRTTPLPPEQYPLVTAYDGKGATIGTIRIRPYASEQKGG</sequence>
<feature type="chain" id="PRO_5036701791" description="Lipoprotein" evidence="2">
    <location>
        <begin position="24"/>
        <end position="223"/>
    </location>
</feature>
<organism evidence="3 4">
    <name type="scientific">Dactylosporangium siamense</name>
    <dbReference type="NCBI Taxonomy" id="685454"/>
    <lineage>
        <taxon>Bacteria</taxon>
        <taxon>Bacillati</taxon>
        <taxon>Actinomycetota</taxon>
        <taxon>Actinomycetes</taxon>
        <taxon>Micromonosporales</taxon>
        <taxon>Micromonosporaceae</taxon>
        <taxon>Dactylosporangium</taxon>
    </lineage>
</organism>
<keyword evidence="2" id="KW-0732">Signal</keyword>
<evidence type="ECO:0000256" key="2">
    <source>
        <dbReference type="SAM" id="SignalP"/>
    </source>
</evidence>
<proteinExistence type="predicted"/>
<evidence type="ECO:0000313" key="4">
    <source>
        <dbReference type="Proteomes" id="UP000660611"/>
    </source>
</evidence>
<evidence type="ECO:0000256" key="1">
    <source>
        <dbReference type="SAM" id="MobiDB-lite"/>
    </source>
</evidence>
<dbReference type="Proteomes" id="UP000660611">
    <property type="component" value="Unassembled WGS sequence"/>
</dbReference>